<evidence type="ECO:0000256" key="2">
    <source>
        <dbReference type="ARBA" id="ARBA00004778"/>
    </source>
</evidence>
<reference evidence="14 15" key="1">
    <citation type="submission" date="2024-07" db="EMBL/GenBank/DDBJ databases">
        <title>Draft sequence of the Neodothiora populina.</title>
        <authorList>
            <person name="Drown D.D."/>
            <person name="Schuette U.S."/>
            <person name="Buechlein A.B."/>
            <person name="Rusch D.R."/>
            <person name="Winton L.W."/>
            <person name="Adams G.A."/>
        </authorList>
    </citation>
    <scope>NUCLEOTIDE SEQUENCE [LARGE SCALE GENOMIC DNA]</scope>
    <source>
        <strain evidence="14 15">CPC 39397</strain>
    </source>
</reference>
<evidence type="ECO:0000313" key="14">
    <source>
        <dbReference type="EMBL" id="KAL1306793.1"/>
    </source>
</evidence>
<dbReference type="PROSITE" id="PS51481">
    <property type="entry name" value="DHAK"/>
    <property type="match status" value="1"/>
</dbReference>
<evidence type="ECO:0000313" key="15">
    <source>
        <dbReference type="Proteomes" id="UP001562354"/>
    </source>
</evidence>
<dbReference type="GeneID" id="95979151"/>
<feature type="domain" description="DhaK" evidence="13">
    <location>
        <begin position="9"/>
        <end position="367"/>
    </location>
</feature>
<comment type="function">
    <text evidence="1">Catalyzes both the phosphorylation of dihydroxyacetone and of glyceraldehyde.</text>
</comment>
<keyword evidence="5" id="KW-0547">Nucleotide-binding</keyword>
<feature type="compositionally biased region" description="Polar residues" evidence="11">
    <location>
        <begin position="387"/>
        <end position="401"/>
    </location>
</feature>
<dbReference type="PANTHER" id="PTHR28629">
    <property type="entry name" value="TRIOKINASE/FMN CYCLASE"/>
    <property type="match status" value="1"/>
</dbReference>
<dbReference type="Gene3D" id="3.40.50.10440">
    <property type="entry name" value="Dihydroxyacetone kinase, domain 1"/>
    <property type="match status" value="1"/>
</dbReference>
<dbReference type="PROSITE" id="PS51480">
    <property type="entry name" value="DHAL"/>
    <property type="match status" value="1"/>
</dbReference>
<evidence type="ECO:0000256" key="5">
    <source>
        <dbReference type="ARBA" id="ARBA00022741"/>
    </source>
</evidence>
<dbReference type="SMART" id="SM01120">
    <property type="entry name" value="Dak2"/>
    <property type="match status" value="1"/>
</dbReference>
<comment type="similarity">
    <text evidence="3">Belongs to the dihydroxyacetone kinase (DAK) family.</text>
</comment>
<dbReference type="SUPFAM" id="SSF101473">
    <property type="entry name" value="DhaL-like"/>
    <property type="match status" value="1"/>
</dbReference>
<name>A0ABR3PKX1_9PEZI</name>
<evidence type="ECO:0000256" key="8">
    <source>
        <dbReference type="ARBA" id="ARBA00022840"/>
    </source>
</evidence>
<feature type="compositionally biased region" description="Basic and acidic residues" evidence="11">
    <location>
        <begin position="706"/>
        <end position="717"/>
    </location>
</feature>
<keyword evidence="6" id="KW-0418">Kinase</keyword>
<evidence type="ECO:0000256" key="7">
    <source>
        <dbReference type="ARBA" id="ARBA00022798"/>
    </source>
</evidence>
<feature type="compositionally biased region" description="Polar residues" evidence="11">
    <location>
        <begin position="695"/>
        <end position="705"/>
    </location>
</feature>
<feature type="region of interest" description="Disordered" evidence="11">
    <location>
        <begin position="695"/>
        <end position="719"/>
    </location>
</feature>
<dbReference type="Proteomes" id="UP001562354">
    <property type="component" value="Unassembled WGS sequence"/>
</dbReference>
<dbReference type="RefSeq" id="XP_069203065.1">
    <property type="nucleotide sequence ID" value="XM_069345237.1"/>
</dbReference>
<evidence type="ECO:0000256" key="11">
    <source>
        <dbReference type="SAM" id="MobiDB-lite"/>
    </source>
</evidence>
<feature type="region of interest" description="Disordered" evidence="11">
    <location>
        <begin position="374"/>
        <end position="408"/>
    </location>
</feature>
<comment type="catalytic activity">
    <reaction evidence="10">
        <text>dihydroxyacetone + ATP = dihydroxyacetone phosphate + ADP + H(+)</text>
        <dbReference type="Rhea" id="RHEA:15773"/>
        <dbReference type="ChEBI" id="CHEBI:15378"/>
        <dbReference type="ChEBI" id="CHEBI:16016"/>
        <dbReference type="ChEBI" id="CHEBI:30616"/>
        <dbReference type="ChEBI" id="CHEBI:57642"/>
        <dbReference type="ChEBI" id="CHEBI:456216"/>
        <dbReference type="EC" id="2.7.1.29"/>
    </reaction>
</comment>
<dbReference type="Pfam" id="PF02733">
    <property type="entry name" value="Dak1"/>
    <property type="match status" value="1"/>
</dbReference>
<dbReference type="Pfam" id="PF02734">
    <property type="entry name" value="Dak2"/>
    <property type="match status" value="1"/>
</dbReference>
<protein>
    <recommendedName>
        <fullName evidence="16">Dihydroxyacetone kinase</fullName>
    </recommendedName>
</protein>
<evidence type="ECO:0008006" key="16">
    <source>
        <dbReference type="Google" id="ProtNLM"/>
    </source>
</evidence>
<evidence type="ECO:0000256" key="1">
    <source>
        <dbReference type="ARBA" id="ARBA00003264"/>
    </source>
</evidence>
<proteinExistence type="inferred from homology"/>
<dbReference type="InterPro" id="IPR036117">
    <property type="entry name" value="DhaL_dom_sf"/>
</dbReference>
<accession>A0ABR3PKX1</accession>
<keyword evidence="15" id="KW-1185">Reference proteome</keyword>
<evidence type="ECO:0000256" key="3">
    <source>
        <dbReference type="ARBA" id="ARBA00008757"/>
    </source>
</evidence>
<keyword evidence="7" id="KW-0319">Glycerol metabolism</keyword>
<evidence type="ECO:0000259" key="13">
    <source>
        <dbReference type="PROSITE" id="PS51481"/>
    </source>
</evidence>
<dbReference type="EMBL" id="JBFMKM010000004">
    <property type="protein sequence ID" value="KAL1306793.1"/>
    <property type="molecule type" value="Genomic_DNA"/>
</dbReference>
<comment type="pathway">
    <text evidence="2">Polyol metabolism; glycerol fermentation; glycerone phosphate from glycerol (oxidative route): step 2/2.</text>
</comment>
<keyword evidence="4" id="KW-0808">Transferase</keyword>
<evidence type="ECO:0000259" key="12">
    <source>
        <dbReference type="PROSITE" id="PS51480"/>
    </source>
</evidence>
<comment type="catalytic activity">
    <reaction evidence="9">
        <text>D-glyceraldehyde + ATP = D-glyceraldehyde 3-phosphate + ADP + H(+)</text>
        <dbReference type="Rhea" id="RHEA:13941"/>
        <dbReference type="ChEBI" id="CHEBI:15378"/>
        <dbReference type="ChEBI" id="CHEBI:17378"/>
        <dbReference type="ChEBI" id="CHEBI:30616"/>
        <dbReference type="ChEBI" id="CHEBI:59776"/>
        <dbReference type="ChEBI" id="CHEBI:456216"/>
        <dbReference type="EC" id="2.7.1.28"/>
    </reaction>
</comment>
<comment type="caution">
    <text evidence="14">The sequence shown here is derived from an EMBL/GenBank/DDBJ whole genome shotgun (WGS) entry which is preliminary data.</text>
</comment>
<dbReference type="Gene3D" id="3.30.1180.20">
    <property type="entry name" value="Dihydroxyacetone kinase, domain 2"/>
    <property type="match status" value="1"/>
</dbReference>
<dbReference type="PANTHER" id="PTHR28629:SF1">
    <property type="entry name" value="YALI0F01606P"/>
    <property type="match status" value="1"/>
</dbReference>
<dbReference type="InterPro" id="IPR050861">
    <property type="entry name" value="Dihydroxyacetone_Kinase"/>
</dbReference>
<organism evidence="14 15">
    <name type="scientific">Neodothiora populina</name>
    <dbReference type="NCBI Taxonomy" id="2781224"/>
    <lineage>
        <taxon>Eukaryota</taxon>
        <taxon>Fungi</taxon>
        <taxon>Dikarya</taxon>
        <taxon>Ascomycota</taxon>
        <taxon>Pezizomycotina</taxon>
        <taxon>Dothideomycetes</taxon>
        <taxon>Dothideomycetidae</taxon>
        <taxon>Dothideales</taxon>
        <taxon>Dothioraceae</taxon>
        <taxon>Neodothiora</taxon>
    </lineage>
</organism>
<evidence type="ECO:0000256" key="9">
    <source>
        <dbReference type="ARBA" id="ARBA00047974"/>
    </source>
</evidence>
<sequence>MANKHFFPDTAGVVVLGLQSLVSRNPNHLALDAPNKVVFSREHPTSKVSVISGGGSGHEPAWAGYVGSGMLAASVSGDVFASPSTKQVMAAIEHVPSDAGVILCITNYTGDNLHFGLAREKAVQLGYEKIGMLRMTDDVGLGRKQTTNLGRRGLAGNMFVLKLCGAASELGWTFEQCMQLGQSVNDQCVTIGSSLDYCHIPGRKHHDTLPVDTYSIAQGIHNEPGLKESSPIPPAEQMISELLTYLLDPSDTDRAFVSFTNGPASNGHTRSNGNSSVKGPTTALLINNFGGVSNFELEALTSITLSRLSESWSLDPARVLVSAFETSLNAPGWSVSLLNISGISASTGVSEEDILDLLDAETVAPAWPRNGYRTATPLDTTKKVEQSRSYNRQDNTTSRNGHATKAEKNELRADPTLLHDMLTIACKRTLEVEPDLSRWDQIMGDGDCGDAVSNICNNILSALKLTSTSTDSLCHTHSGALIPILTAIITSIEDVGGSLAAILSIYLTSLTSSLATIHTQKQTGLKQRRQREKEKARAIKAKNHSSPLSWDSYAFCSAPGTPGTATPMSTDSGADATSSLSQEVSEAATLALERLKEYTAARVGGRTVMDTLIPFCKTLSSSSSSSGAAPADVFTAAVAAAEQGAKHTEGMKASFGRAVYVGDKTSEEETQQQETIPMDPGAWALAVFLKGMLEGSSSSGQSTTDLAERGKVSKETTKAAAGFEDELEVKIDSPVLSKAGFA</sequence>
<dbReference type="InterPro" id="IPR004006">
    <property type="entry name" value="DhaK_dom"/>
</dbReference>
<gene>
    <name evidence="14" type="ORF">AAFC00_005452</name>
</gene>
<dbReference type="SUPFAM" id="SSF82549">
    <property type="entry name" value="DAK1/DegV-like"/>
    <property type="match status" value="1"/>
</dbReference>
<evidence type="ECO:0000256" key="6">
    <source>
        <dbReference type="ARBA" id="ARBA00022777"/>
    </source>
</evidence>
<evidence type="ECO:0000256" key="4">
    <source>
        <dbReference type="ARBA" id="ARBA00022679"/>
    </source>
</evidence>
<dbReference type="InterPro" id="IPR004007">
    <property type="entry name" value="DhaL_dom"/>
</dbReference>
<feature type="domain" description="DhaL" evidence="12">
    <location>
        <begin position="416"/>
        <end position="694"/>
    </location>
</feature>
<dbReference type="Gene3D" id="1.25.40.340">
    <property type="match status" value="1"/>
</dbReference>
<evidence type="ECO:0000256" key="10">
    <source>
        <dbReference type="ARBA" id="ARBA00048898"/>
    </source>
</evidence>
<keyword evidence="8" id="KW-0067">ATP-binding</keyword>